<dbReference type="SUPFAM" id="SSF57903">
    <property type="entry name" value="FYVE/PHD zinc finger"/>
    <property type="match status" value="1"/>
</dbReference>
<accession>A0A6M3K7P4</accession>
<name>A0A6M3K7P4_9ZZZZ</name>
<sequence>MGFKRVVETKKVERLVYTCDICGLSINGRIQCSLCRRYICSSHAHWHGPGPEDFGVPFCDSCWQAGAAIRAELEALTLATEEKEDALHEAWKRAALDALKGGA</sequence>
<reference evidence="1" key="1">
    <citation type="submission" date="2020-03" db="EMBL/GenBank/DDBJ databases">
        <title>The deep terrestrial virosphere.</title>
        <authorList>
            <person name="Holmfeldt K."/>
            <person name="Nilsson E."/>
            <person name="Simone D."/>
            <person name="Lopez-Fernandez M."/>
            <person name="Wu X."/>
            <person name="de Brujin I."/>
            <person name="Lundin D."/>
            <person name="Andersson A."/>
            <person name="Bertilsson S."/>
            <person name="Dopson M."/>
        </authorList>
    </citation>
    <scope>NUCLEOTIDE SEQUENCE</scope>
    <source>
        <strain evidence="1">MM415A01218</strain>
    </source>
</reference>
<dbReference type="AlphaFoldDB" id="A0A6M3K7P4"/>
<proteinExistence type="predicted"/>
<gene>
    <name evidence="1" type="ORF">MM415A01218_0001</name>
</gene>
<dbReference type="InterPro" id="IPR011011">
    <property type="entry name" value="Znf_FYVE_PHD"/>
</dbReference>
<protein>
    <submittedName>
        <fullName evidence="1">Uncharacterized protein</fullName>
    </submittedName>
</protein>
<organism evidence="1">
    <name type="scientific">viral metagenome</name>
    <dbReference type="NCBI Taxonomy" id="1070528"/>
    <lineage>
        <taxon>unclassified sequences</taxon>
        <taxon>metagenomes</taxon>
        <taxon>organismal metagenomes</taxon>
    </lineage>
</organism>
<evidence type="ECO:0000313" key="1">
    <source>
        <dbReference type="EMBL" id="QJA77774.1"/>
    </source>
</evidence>
<dbReference type="EMBL" id="MT142302">
    <property type="protein sequence ID" value="QJA77774.1"/>
    <property type="molecule type" value="Genomic_DNA"/>
</dbReference>